<feature type="signal peptide" evidence="2">
    <location>
        <begin position="1"/>
        <end position="29"/>
    </location>
</feature>
<evidence type="ECO:0000313" key="4">
    <source>
        <dbReference type="Proteomes" id="UP000182427"/>
    </source>
</evidence>
<protein>
    <recommendedName>
        <fullName evidence="5">DUF3300 domain-containing protein</fullName>
    </recommendedName>
</protein>
<evidence type="ECO:0000256" key="2">
    <source>
        <dbReference type="SAM" id="SignalP"/>
    </source>
</evidence>
<keyword evidence="4" id="KW-1185">Reference proteome</keyword>
<dbReference type="PANTHER" id="PTHR40269:SF1">
    <property type="entry name" value="OUTER MEMBRANE PROTEIN"/>
    <property type="match status" value="1"/>
</dbReference>
<keyword evidence="2" id="KW-0732">Signal</keyword>
<reference evidence="3 4" key="1">
    <citation type="submission" date="2016-10" db="EMBL/GenBank/DDBJ databases">
        <authorList>
            <person name="de Groot N.N."/>
        </authorList>
    </citation>
    <scope>NUCLEOTIDE SEQUENCE [LARGE SCALE GENOMIC DNA]</scope>
    <source>
        <strain evidence="3 4">GAS232</strain>
    </source>
</reference>
<organism evidence="3 4">
    <name type="scientific">Terriglobus roseus</name>
    <dbReference type="NCBI Taxonomy" id="392734"/>
    <lineage>
        <taxon>Bacteria</taxon>
        <taxon>Pseudomonadati</taxon>
        <taxon>Acidobacteriota</taxon>
        <taxon>Terriglobia</taxon>
        <taxon>Terriglobales</taxon>
        <taxon>Acidobacteriaceae</taxon>
        <taxon>Terriglobus</taxon>
    </lineage>
</organism>
<dbReference type="Proteomes" id="UP000182427">
    <property type="component" value="Chromosome I"/>
</dbReference>
<accession>A0A1G7PMI6</accession>
<dbReference type="EMBL" id="LT629690">
    <property type="protein sequence ID" value="SDF87447.1"/>
    <property type="molecule type" value="Genomic_DNA"/>
</dbReference>
<dbReference type="InterPro" id="IPR021728">
    <property type="entry name" value="DUF3300"/>
</dbReference>
<dbReference type="AlphaFoldDB" id="A0A1G7PMI6"/>
<feature type="compositionally biased region" description="Gly residues" evidence="1">
    <location>
        <begin position="462"/>
        <end position="471"/>
    </location>
</feature>
<evidence type="ECO:0008006" key="5">
    <source>
        <dbReference type="Google" id="ProtNLM"/>
    </source>
</evidence>
<dbReference type="RefSeq" id="WP_083346333.1">
    <property type="nucleotide sequence ID" value="NZ_LT629690.1"/>
</dbReference>
<proteinExistence type="predicted"/>
<sequence length="471" mass="48302">MVRTCFKQFFAVVLSFLLVFPASELHALAQQQAPAPAADSTAQPAPLSAAELEQVVAPIALYPDALVAQVLGAATFPDQVTAAHDWLEQNKKLTGIALSQAVDKQQWDPSVKALTQFPSVLDNMVKNLSWTSSLGEAYHTQAAQVMTAIQSLRAKAKAAGNLKTGSQITVVQQSPDVIVIQPTNPQVVYVPQYNPTVVYGAPVQTPGYSTAAVVGTALLAFGVGIAVGAAINNNCCGWGYSYWNCNWHGGAVVYRSNVYYGNRAWRGGAYGSSVTAYGPYGAASAGRAYNPTTGTYARGAAVSTPYGTRTAGQAYNPYTGTAARGGTVAGPNGAAAAGQAYNARTGAYASTHQVANAYGNAGSSVVSRNGQTTYTQHETTANGTVAAAENSRGGAAVAGTGYRGNSASAVRTANGNSAVNVNGHVYTNTGNRGYGAQRGGGGAFGGGGSGWESRQASARGGASRGGFRGRR</sequence>
<evidence type="ECO:0000256" key="1">
    <source>
        <dbReference type="SAM" id="MobiDB-lite"/>
    </source>
</evidence>
<feature type="region of interest" description="Disordered" evidence="1">
    <location>
        <begin position="437"/>
        <end position="471"/>
    </location>
</feature>
<name>A0A1G7PMI6_9BACT</name>
<feature type="chain" id="PRO_5009242271" description="DUF3300 domain-containing protein" evidence="2">
    <location>
        <begin position="30"/>
        <end position="471"/>
    </location>
</feature>
<dbReference type="PANTHER" id="PTHR40269">
    <property type="entry name" value="OUTER MEMBRANE PROTEIN-RELATED"/>
    <property type="match status" value="1"/>
</dbReference>
<evidence type="ECO:0000313" key="3">
    <source>
        <dbReference type="EMBL" id="SDF87447.1"/>
    </source>
</evidence>
<gene>
    <name evidence="3" type="ORF">SAMN05444167_3562</name>
</gene>
<dbReference type="OrthoDB" id="197257at2"/>
<dbReference type="Pfam" id="PF11737">
    <property type="entry name" value="DUF3300"/>
    <property type="match status" value="1"/>
</dbReference>
<feature type="compositionally biased region" description="Gly residues" evidence="1">
    <location>
        <begin position="437"/>
        <end position="450"/>
    </location>
</feature>